<evidence type="ECO:0000313" key="3">
    <source>
        <dbReference type="Proteomes" id="UP001431963"/>
    </source>
</evidence>
<evidence type="ECO:0000313" key="2">
    <source>
        <dbReference type="EMBL" id="MEH7829777.1"/>
    </source>
</evidence>
<dbReference type="SMART" id="SM00287">
    <property type="entry name" value="SH3b"/>
    <property type="match status" value="1"/>
</dbReference>
<evidence type="ECO:0000259" key="1">
    <source>
        <dbReference type="PROSITE" id="PS51781"/>
    </source>
</evidence>
<proteinExistence type="predicted"/>
<dbReference type="RefSeq" id="WP_335424802.1">
    <property type="nucleotide sequence ID" value="NZ_JBALHR010000012.1"/>
</dbReference>
<dbReference type="Pfam" id="PF08239">
    <property type="entry name" value="SH3_3"/>
    <property type="match status" value="1"/>
</dbReference>
<dbReference type="InterPro" id="IPR003646">
    <property type="entry name" value="SH3-like_bac-type"/>
</dbReference>
<accession>A0ABU8BZS8</accession>
<dbReference type="Proteomes" id="UP001431963">
    <property type="component" value="Unassembled WGS sequence"/>
</dbReference>
<feature type="domain" description="SH3b" evidence="1">
    <location>
        <begin position="96"/>
        <end position="161"/>
    </location>
</feature>
<protein>
    <submittedName>
        <fullName evidence="2">SH3 domain-containing protein</fullName>
    </submittedName>
</protein>
<gene>
    <name evidence="2" type="ORF">V6590_16630</name>
</gene>
<dbReference type="PROSITE" id="PS51781">
    <property type="entry name" value="SH3B"/>
    <property type="match status" value="1"/>
</dbReference>
<comment type="caution">
    <text evidence="2">The sequence shown here is derived from an EMBL/GenBank/DDBJ whole genome shotgun (WGS) entry which is preliminary data.</text>
</comment>
<organism evidence="2 3">
    <name type="scientific">Gemmobacter denitrificans</name>
    <dbReference type="NCBI Taxonomy" id="3123040"/>
    <lineage>
        <taxon>Bacteria</taxon>
        <taxon>Pseudomonadati</taxon>
        <taxon>Pseudomonadota</taxon>
        <taxon>Alphaproteobacteria</taxon>
        <taxon>Rhodobacterales</taxon>
        <taxon>Paracoccaceae</taxon>
        <taxon>Gemmobacter</taxon>
    </lineage>
</organism>
<dbReference type="EMBL" id="JBALHR010000012">
    <property type="protein sequence ID" value="MEH7829777.1"/>
    <property type="molecule type" value="Genomic_DNA"/>
</dbReference>
<name>A0ABU8BZS8_9RHOB</name>
<reference evidence="2" key="1">
    <citation type="submission" date="2024-02" db="EMBL/GenBank/DDBJ databases">
        <title>Genome sequences of strain Gemmobacter sp. JM10B15.</title>
        <authorList>
            <person name="Zhang M."/>
        </authorList>
    </citation>
    <scope>NUCLEOTIDE SEQUENCE</scope>
    <source>
        <strain evidence="2">JM10B15</strain>
    </source>
</reference>
<sequence>MLRLLVLLSACLFLVMLIGGRDYGQMRPGLADARDKASEPVIVMAQPAPEHAAPPVVQVAYAAEPEMPLVLPLVKPDQSVATDAVQAIAEPAEPAGEIRYISVGSVNVREGPSTEYPMVGRLTRGEAALVIWTEDNGWARISIEGDGLTGYVAGQFLSPAP</sequence>
<dbReference type="Gene3D" id="2.30.30.40">
    <property type="entry name" value="SH3 Domains"/>
    <property type="match status" value="1"/>
</dbReference>
<keyword evidence="3" id="KW-1185">Reference proteome</keyword>